<dbReference type="RefSeq" id="XP_002109204.1">
    <property type="nucleotide sequence ID" value="XM_002109168.1"/>
</dbReference>
<dbReference type="Proteomes" id="UP000009022">
    <property type="component" value="Unassembled WGS sequence"/>
</dbReference>
<dbReference type="SMART" id="SM00326">
    <property type="entry name" value="SH3"/>
    <property type="match status" value="1"/>
</dbReference>
<dbReference type="HOGENOM" id="CLU_1572677_0_0_1"/>
<dbReference type="OrthoDB" id="443981at2759"/>
<feature type="compositionally biased region" description="Polar residues" evidence="3">
    <location>
        <begin position="66"/>
        <end position="80"/>
    </location>
</feature>
<dbReference type="PROSITE" id="PS50002">
    <property type="entry name" value="SH3"/>
    <property type="match status" value="1"/>
</dbReference>
<sequence>MSQESQQPVINQQTRKLLEDLFQFLSCALPFHIQLAGQASLKRLELINRLKDVLSDHSSIDDEEQQPTITCSSSDSTNQLSRDSGSSQRSSNASNIQATLHQDGTFLSEGLGAKNRYKAEYDHAGRDDTELTFVKNEIISIGHKLDENWWIGLKDGIIGLVPSAFLRPTW</sequence>
<organism evidence="5 6">
    <name type="scientific">Trichoplax adhaerens</name>
    <name type="common">Trichoplax reptans</name>
    <dbReference type="NCBI Taxonomy" id="10228"/>
    <lineage>
        <taxon>Eukaryota</taxon>
        <taxon>Metazoa</taxon>
        <taxon>Placozoa</taxon>
        <taxon>Uniplacotomia</taxon>
        <taxon>Trichoplacea</taxon>
        <taxon>Trichoplacidae</taxon>
        <taxon>Trichoplax</taxon>
    </lineage>
</organism>
<dbReference type="Pfam" id="PF00018">
    <property type="entry name" value="SH3_1"/>
    <property type="match status" value="1"/>
</dbReference>
<feature type="compositionally biased region" description="Low complexity" evidence="3">
    <location>
        <begin position="81"/>
        <end position="95"/>
    </location>
</feature>
<proteinExistence type="predicted"/>
<dbReference type="InterPro" id="IPR036028">
    <property type="entry name" value="SH3-like_dom_sf"/>
</dbReference>
<accession>B3RN01</accession>
<keyword evidence="1 2" id="KW-0728">SH3 domain</keyword>
<gene>
    <name evidence="5" type="ORF">TRIADDRAFT_52986</name>
</gene>
<dbReference type="AlphaFoldDB" id="B3RN01"/>
<dbReference type="CTD" id="6750419"/>
<dbReference type="SUPFAM" id="SSF50044">
    <property type="entry name" value="SH3-domain"/>
    <property type="match status" value="1"/>
</dbReference>
<name>B3RN01_TRIAD</name>
<dbReference type="GeneID" id="6750419"/>
<dbReference type="PhylomeDB" id="B3RN01"/>
<keyword evidence="6" id="KW-1185">Reference proteome</keyword>
<reference evidence="5 6" key="1">
    <citation type="journal article" date="2008" name="Nature">
        <title>The Trichoplax genome and the nature of placozoans.</title>
        <authorList>
            <person name="Srivastava M."/>
            <person name="Begovic E."/>
            <person name="Chapman J."/>
            <person name="Putnam N.H."/>
            <person name="Hellsten U."/>
            <person name="Kawashima T."/>
            <person name="Kuo A."/>
            <person name="Mitros T."/>
            <person name="Salamov A."/>
            <person name="Carpenter M.L."/>
            <person name="Signorovitch A.Y."/>
            <person name="Moreno M.A."/>
            <person name="Kamm K."/>
            <person name="Grimwood J."/>
            <person name="Schmutz J."/>
            <person name="Shapiro H."/>
            <person name="Grigoriev I.V."/>
            <person name="Buss L.W."/>
            <person name="Schierwater B."/>
            <person name="Dellaporta S.L."/>
            <person name="Rokhsar D.S."/>
        </authorList>
    </citation>
    <scope>NUCLEOTIDE SEQUENCE [LARGE SCALE GENOMIC DNA]</scope>
    <source>
        <strain evidence="5 6">Grell-BS-1999</strain>
    </source>
</reference>
<evidence type="ECO:0000313" key="6">
    <source>
        <dbReference type="Proteomes" id="UP000009022"/>
    </source>
</evidence>
<dbReference type="STRING" id="10228.B3RN01"/>
<feature type="region of interest" description="Disordered" evidence="3">
    <location>
        <begin position="57"/>
        <end position="95"/>
    </location>
</feature>
<evidence type="ECO:0000313" key="5">
    <source>
        <dbReference type="EMBL" id="EDV27370.1"/>
    </source>
</evidence>
<dbReference type="KEGG" id="tad:TRIADDRAFT_52986"/>
<dbReference type="EMBL" id="DS985242">
    <property type="protein sequence ID" value="EDV27370.1"/>
    <property type="molecule type" value="Genomic_DNA"/>
</dbReference>
<evidence type="ECO:0000256" key="1">
    <source>
        <dbReference type="ARBA" id="ARBA00022443"/>
    </source>
</evidence>
<dbReference type="CDD" id="cd00174">
    <property type="entry name" value="SH3"/>
    <property type="match status" value="1"/>
</dbReference>
<dbReference type="InParanoid" id="B3RN01"/>
<evidence type="ECO:0000256" key="2">
    <source>
        <dbReference type="PROSITE-ProRule" id="PRU00192"/>
    </source>
</evidence>
<protein>
    <recommendedName>
        <fullName evidence="4">SH3 domain-containing protein</fullName>
    </recommendedName>
</protein>
<evidence type="ECO:0000259" key="4">
    <source>
        <dbReference type="PROSITE" id="PS50002"/>
    </source>
</evidence>
<dbReference type="Gene3D" id="2.30.30.40">
    <property type="entry name" value="SH3 Domains"/>
    <property type="match status" value="1"/>
</dbReference>
<feature type="domain" description="SH3" evidence="4">
    <location>
        <begin position="112"/>
        <end position="170"/>
    </location>
</feature>
<dbReference type="InterPro" id="IPR001452">
    <property type="entry name" value="SH3_domain"/>
</dbReference>
<evidence type="ECO:0000256" key="3">
    <source>
        <dbReference type="SAM" id="MobiDB-lite"/>
    </source>
</evidence>